<protein>
    <submittedName>
        <fullName evidence="1">Uncharacterized protein</fullName>
    </submittedName>
</protein>
<dbReference type="AlphaFoldDB" id="A0A1W1BJH2"/>
<name>A0A1W1BJH2_9ZZZZ</name>
<gene>
    <name evidence="1" type="ORF">MNB_SM-4-385</name>
</gene>
<accession>A0A1W1BJH2</accession>
<evidence type="ECO:0000313" key="1">
    <source>
        <dbReference type="EMBL" id="SFV53667.1"/>
    </source>
</evidence>
<proteinExistence type="predicted"/>
<reference evidence="1" key="1">
    <citation type="submission" date="2016-10" db="EMBL/GenBank/DDBJ databases">
        <authorList>
            <person name="de Groot N.N."/>
        </authorList>
    </citation>
    <scope>NUCLEOTIDE SEQUENCE</scope>
</reference>
<organism evidence="1">
    <name type="scientific">hydrothermal vent metagenome</name>
    <dbReference type="NCBI Taxonomy" id="652676"/>
    <lineage>
        <taxon>unclassified sequences</taxon>
        <taxon>metagenomes</taxon>
        <taxon>ecological metagenomes</taxon>
    </lineage>
</organism>
<sequence length="79" mass="8996">MKNLLLVLVLAMSSLFASSLTDTYQTKYQMNDGQKNMYKKSTTSVSALLYDADKSKYMYKKQAKKQETVKCGSVKIETH</sequence>
<dbReference type="EMBL" id="FPHF01000026">
    <property type="protein sequence ID" value="SFV53667.1"/>
    <property type="molecule type" value="Genomic_DNA"/>
</dbReference>